<dbReference type="InterPro" id="IPR029787">
    <property type="entry name" value="Nucleotide_cyclase"/>
</dbReference>
<dbReference type="RefSeq" id="WP_002774897.1">
    <property type="nucleotide sequence ID" value="NZ_JH597773.1"/>
</dbReference>
<dbReference type="SUPFAM" id="SSF55073">
    <property type="entry name" value="Nucleotide cyclase"/>
    <property type="match status" value="1"/>
</dbReference>
<dbReference type="STRING" id="183.GCA_002009735_02104"/>
<dbReference type="EMBL" id="JH597773">
    <property type="protein sequence ID" value="EHQ08328.1"/>
    <property type="molecule type" value="Genomic_DNA"/>
</dbReference>
<dbReference type="Proteomes" id="UP000005737">
    <property type="component" value="Unassembled WGS sequence"/>
</dbReference>
<accession>H2CL77</accession>
<dbReference type="AlphaFoldDB" id="H2CL77"/>
<evidence type="ECO:0000313" key="3">
    <source>
        <dbReference type="Proteomes" id="UP000005737"/>
    </source>
</evidence>
<sequence length="308" mass="34338">MAKSQLIAFCSIDVIGSTAFKTQKDRSEASEQAWFQFFQEFHEDMRVRIESAGGWEFWKSAGDELLFTSEVLQKEDMVHLVNVLKAAIDRHNEGFQKQEKEKHLAVKGAIWIAGFPVVNAVIKSKNPDIKPDYLGPSIDAGFRICKFASATRIAISVEAAYLLSSAVVSDQWNEMQGIRYGGETELKGVFGGNPYPMLWIPLKDPFEEAAFKLTGKPERLDRDDFIVYCKAAIKKVNNELACHLPYIVGESGQPTFGNIPDLHSVRKQSIDKKEAMQEAASIGESGNNTDGQDIPNDDLQTKITKSMP</sequence>
<reference evidence="2 3" key="1">
    <citation type="submission" date="2011-10" db="EMBL/GenBank/DDBJ databases">
        <title>The Improved High-Quality Draft genome of Leptonema illini DSM 21528.</title>
        <authorList>
            <consortium name="US DOE Joint Genome Institute (JGI-PGF)"/>
            <person name="Lucas S."/>
            <person name="Copeland A."/>
            <person name="Lapidus A."/>
            <person name="Glavina del Rio T."/>
            <person name="Dalin E."/>
            <person name="Tice H."/>
            <person name="Bruce D."/>
            <person name="Goodwin L."/>
            <person name="Pitluck S."/>
            <person name="Peters L."/>
            <person name="Mikhailova N."/>
            <person name="Held B."/>
            <person name="Kyrpides N."/>
            <person name="Mavromatis K."/>
            <person name="Ivanova N."/>
            <person name="Markowitz V."/>
            <person name="Cheng J.-F."/>
            <person name="Hugenholtz P."/>
            <person name="Woyke T."/>
            <person name="Wu D."/>
            <person name="Gronow S."/>
            <person name="Wellnitz S."/>
            <person name="Brambilla E.-M."/>
            <person name="Klenk H.-P."/>
            <person name="Eisen J.A."/>
        </authorList>
    </citation>
    <scope>NUCLEOTIDE SEQUENCE [LARGE SCALE GENOMIC DNA]</scope>
    <source>
        <strain evidence="2 3">DSM 21528</strain>
    </source>
</reference>
<keyword evidence="3" id="KW-1185">Reference proteome</keyword>
<feature type="region of interest" description="Disordered" evidence="1">
    <location>
        <begin position="268"/>
        <end position="308"/>
    </location>
</feature>
<proteinExistence type="predicted"/>
<name>H2CL77_9LEPT</name>
<gene>
    <name evidence="2" type="ORF">Lepil_3671</name>
</gene>
<dbReference type="Gene3D" id="3.30.70.1230">
    <property type="entry name" value="Nucleotide cyclase"/>
    <property type="match status" value="1"/>
</dbReference>
<evidence type="ECO:0000256" key="1">
    <source>
        <dbReference type="SAM" id="MobiDB-lite"/>
    </source>
</evidence>
<evidence type="ECO:0000313" key="2">
    <source>
        <dbReference type="EMBL" id="EHQ08328.1"/>
    </source>
</evidence>
<protein>
    <recommendedName>
        <fullName evidence="4">Guanylate cyclase domain-containing protein</fullName>
    </recommendedName>
</protein>
<dbReference type="HOGENOM" id="CLU_914667_0_0_12"/>
<evidence type="ECO:0008006" key="4">
    <source>
        <dbReference type="Google" id="ProtNLM"/>
    </source>
</evidence>
<organism evidence="2 3">
    <name type="scientific">Leptonema illini DSM 21528</name>
    <dbReference type="NCBI Taxonomy" id="929563"/>
    <lineage>
        <taxon>Bacteria</taxon>
        <taxon>Pseudomonadati</taxon>
        <taxon>Spirochaetota</taxon>
        <taxon>Spirochaetia</taxon>
        <taxon>Leptospirales</taxon>
        <taxon>Leptospiraceae</taxon>
        <taxon>Leptonema</taxon>
    </lineage>
</organism>